<gene>
    <name evidence="2" type="ORF">FOA19_07365</name>
</gene>
<dbReference type="Gene3D" id="2.60.40.10">
    <property type="entry name" value="Immunoglobulins"/>
    <property type="match status" value="9"/>
</dbReference>
<dbReference type="Pfam" id="PF01833">
    <property type="entry name" value="TIG"/>
    <property type="match status" value="6"/>
</dbReference>
<evidence type="ECO:0000259" key="1">
    <source>
        <dbReference type="SMART" id="SM00429"/>
    </source>
</evidence>
<proteinExistence type="predicted"/>
<dbReference type="RefSeq" id="WP_149090095.1">
    <property type="nucleotide sequence ID" value="NZ_VKKY01000001.1"/>
</dbReference>
<feature type="domain" description="IPT/TIG" evidence="1">
    <location>
        <begin position="842"/>
        <end position="920"/>
    </location>
</feature>
<dbReference type="InterPro" id="IPR014756">
    <property type="entry name" value="Ig_E-set"/>
</dbReference>
<protein>
    <submittedName>
        <fullName evidence="2">Choice-of-anchor D domain-containing protein</fullName>
    </submittedName>
</protein>
<organism evidence="2 3">
    <name type="scientific">Rufibacter hautae</name>
    <dbReference type="NCBI Taxonomy" id="2595005"/>
    <lineage>
        <taxon>Bacteria</taxon>
        <taxon>Pseudomonadati</taxon>
        <taxon>Bacteroidota</taxon>
        <taxon>Cytophagia</taxon>
        <taxon>Cytophagales</taxon>
        <taxon>Hymenobacteraceae</taxon>
        <taxon>Rufibacter</taxon>
    </lineage>
</organism>
<dbReference type="InterPro" id="IPR002909">
    <property type="entry name" value="IPT_dom"/>
</dbReference>
<name>A0A5B6TIH4_9BACT</name>
<evidence type="ECO:0000313" key="3">
    <source>
        <dbReference type="Proteomes" id="UP000324133"/>
    </source>
</evidence>
<dbReference type="NCBIfam" id="NF012200">
    <property type="entry name" value="choice_anch_D"/>
    <property type="match status" value="1"/>
</dbReference>
<dbReference type="Proteomes" id="UP000324133">
    <property type="component" value="Unassembled WGS sequence"/>
</dbReference>
<dbReference type="NCBIfam" id="TIGR04183">
    <property type="entry name" value="Por_Secre_tail"/>
    <property type="match status" value="1"/>
</dbReference>
<dbReference type="InterPro" id="IPR013783">
    <property type="entry name" value="Ig-like_fold"/>
</dbReference>
<dbReference type="SMART" id="SM00429">
    <property type="entry name" value="IPT"/>
    <property type="match status" value="5"/>
</dbReference>
<dbReference type="PANTHER" id="PTHR23361">
    <property type="entry name" value="MUCIN"/>
    <property type="match status" value="1"/>
</dbReference>
<dbReference type="OrthoDB" id="1110382at2"/>
<dbReference type="SUPFAM" id="SSF81296">
    <property type="entry name" value="E set domains"/>
    <property type="match status" value="8"/>
</dbReference>
<reference evidence="2 3" key="1">
    <citation type="submission" date="2019-07" db="EMBL/GenBank/DDBJ databases">
        <title>Rufibacter sp. nov., isolated from lake sediment.</title>
        <authorList>
            <person name="Qu J.-H."/>
        </authorList>
    </citation>
    <scope>NUCLEOTIDE SEQUENCE [LARGE SCALE GENOMIC DNA]</scope>
    <source>
        <strain evidence="2 3">NBS58-1</strain>
    </source>
</reference>
<evidence type="ECO:0000313" key="2">
    <source>
        <dbReference type="EMBL" id="KAA3440462.1"/>
    </source>
</evidence>
<feature type="domain" description="IPT/TIG" evidence="1">
    <location>
        <begin position="921"/>
        <end position="1001"/>
    </location>
</feature>
<comment type="caution">
    <text evidence="2">The sequence shown here is derived from an EMBL/GenBank/DDBJ whole genome shotgun (WGS) entry which is preliminary data.</text>
</comment>
<sequence length="1194" mass="124641">MEKNLLRRSASGKKNVSRVWLLLALILLGLTPMLEAQAQTLGTATTNLPTSYSGKWKTLLTSPSTIPGWSQLNLGNDPSFTNLTNTALPDSDPAQNTSSSSVANFNAAGSIVQVNFSDKPEKLTFLANTNSSSRNFTGQFVVEESSTINGTYNPVPEASFTSLAGKGLNSSHVMTASLKPDTKSIRFRLISINSSSNSATSIYIDQVSITKRTTVPEIDVTVSGKTVVSNGTAYSFGSQNVKTTSSPTTFTIKNIGSEPLLLTAPETEPALSITSEDPAGQFEIVEYPSLRTLQPNEETTFKVVFTPSTIFDKRASLTIRNNDSDESNYVVNLTGTGTILPAVISSFTPTSGGFGTTVDIYGSNLINTTEVLFSSNKPSSNLTVVNDNRITVSVPTGSITGPITVRNALHSTTSGSSFTIIPAPTITSITPTSGPIGTLITVNGKNFEKENFQSITINGQNATEYTLVSATQISVKVPVGATVGQGNLVITTLGGSAQTSFTVIIPAPSITNISPSSGPIGTEVTINGTNLDGIRSITFNGITATEYMSVNSNQLVVVVPEEAATGDLVVTTAGGSAKSFFTVIGITITSFTPERGPIGTLVTVNGTNFPEVAGIGFYNAAGQVLFAEELDRPSETSISGRVPEGAVTGRIVVLNEEGETIAESATDFAVTPPAPTITSLSSASKAVGEPLLIYGTNLVSVRSITFNGAPATQYGTLGEDGTQLLATIPAGATSGPLVVTTDGGEAQINFVVSTAITSFTPERGPIGTLVTVNGTNFPEVAGIGFYNAAGQVLFAEELDRPSETSISGRVPEGAVTGRIVVLNEEGETIAESATDFAVTPPAPTITSLSSASKAVGEPLLIYGTNLVSVRSITFNGAPATQYGTLGEDGTQLQVTIPAGATSGPLVVTTDGGEAQTDFYVSPSIISLSPNSGLIGAIITVKGSNLSNIRSITFNGTEATEYTNEDPNTITVTVPAGATSGPMAVMTQGGVAQADFLVLEPTTLPVELVEFTGKRTSNGVALAWTTASERNNAYFEVQATANPNSTEFKTVQRVNSKVVNSTSKTSYTTEDRTSTNNAVTYYRLKQVDLDGSVEYSKTIVVESSATIASSSVKVYPNPFDNTDALNLEVAAEKAGKLTVALYYVTGKKAYEQIFNIESGISTLEIPVNNTSLSSGLYILTTELNGQVSTLRVIKK</sequence>
<dbReference type="PANTHER" id="PTHR23361:SF20">
    <property type="entry name" value="MRH DOMAIN-CONTAINING PROTEIN"/>
    <property type="match status" value="1"/>
</dbReference>
<feature type="domain" description="IPT/TIG" evidence="1">
    <location>
        <begin position="423"/>
        <end position="504"/>
    </location>
</feature>
<feature type="domain" description="IPT/TIG" evidence="1">
    <location>
        <begin position="507"/>
        <end position="584"/>
    </location>
</feature>
<keyword evidence="3" id="KW-1185">Reference proteome</keyword>
<accession>A0A5B6TIH4</accession>
<dbReference type="EMBL" id="VKKY01000001">
    <property type="protein sequence ID" value="KAA3440462.1"/>
    <property type="molecule type" value="Genomic_DNA"/>
</dbReference>
<dbReference type="InterPro" id="IPR026444">
    <property type="entry name" value="Secre_tail"/>
</dbReference>
<dbReference type="CDD" id="cd00102">
    <property type="entry name" value="IPT"/>
    <property type="match status" value="4"/>
</dbReference>
<feature type="domain" description="IPT/TIG" evidence="1">
    <location>
        <begin position="674"/>
        <end position="751"/>
    </location>
</feature>
<dbReference type="AlphaFoldDB" id="A0A5B6TIH4"/>